<dbReference type="InterPro" id="IPR057376">
    <property type="entry name" value="PH_trem"/>
</dbReference>
<feature type="compositionally biased region" description="Basic residues" evidence="1">
    <location>
        <begin position="551"/>
        <end position="564"/>
    </location>
</feature>
<feature type="compositionally biased region" description="Low complexity" evidence="1">
    <location>
        <begin position="414"/>
        <end position="433"/>
    </location>
</feature>
<feature type="compositionally biased region" description="Polar residues" evidence="1">
    <location>
        <begin position="378"/>
        <end position="405"/>
    </location>
</feature>
<dbReference type="Pfam" id="PF25356">
    <property type="entry name" value="PH_trem"/>
    <property type="match status" value="1"/>
</dbReference>
<evidence type="ECO:0000256" key="1">
    <source>
        <dbReference type="SAM" id="MobiDB-lite"/>
    </source>
</evidence>
<gene>
    <name evidence="3" type="ORF">TTAC_LOCUS6463</name>
</gene>
<evidence type="ECO:0000313" key="3">
    <source>
        <dbReference type="EMBL" id="VDM30677.1"/>
    </source>
</evidence>
<protein>
    <submittedName>
        <fullName evidence="5">C2H2-type domain-containing protein</fullName>
    </submittedName>
</protein>
<keyword evidence="4" id="KW-1185">Reference proteome</keyword>
<feature type="compositionally biased region" description="Basic and acidic residues" evidence="1">
    <location>
        <begin position="608"/>
        <end position="631"/>
    </location>
</feature>
<dbReference type="WBParaSite" id="TTAC_0000647801-mRNA-1">
    <property type="protein sequence ID" value="TTAC_0000647801-mRNA-1"/>
    <property type="gene ID" value="TTAC_0000647801"/>
</dbReference>
<feature type="region of interest" description="Disordered" evidence="1">
    <location>
        <begin position="537"/>
        <end position="659"/>
    </location>
</feature>
<feature type="region of interest" description="Disordered" evidence="1">
    <location>
        <begin position="178"/>
        <end position="201"/>
    </location>
</feature>
<dbReference type="EMBL" id="UYWX01020304">
    <property type="protein sequence ID" value="VDM30677.1"/>
    <property type="molecule type" value="Genomic_DNA"/>
</dbReference>
<feature type="region of interest" description="Disordered" evidence="1">
    <location>
        <begin position="378"/>
        <end position="449"/>
    </location>
</feature>
<feature type="compositionally biased region" description="Polar residues" evidence="1">
    <location>
        <begin position="348"/>
        <end position="362"/>
    </location>
</feature>
<reference evidence="5" key="1">
    <citation type="submission" date="2017-02" db="UniProtKB">
        <authorList>
            <consortium name="WormBaseParasite"/>
        </authorList>
    </citation>
    <scope>IDENTIFICATION</scope>
</reference>
<evidence type="ECO:0000313" key="5">
    <source>
        <dbReference type="WBParaSite" id="TTAC_0000647801-mRNA-1"/>
    </source>
</evidence>
<name>A0A0R3X054_HYDTA</name>
<accession>A0A0R3X054</accession>
<feature type="region of interest" description="Disordered" evidence="1">
    <location>
        <begin position="228"/>
        <end position="274"/>
    </location>
</feature>
<feature type="compositionally biased region" description="Polar residues" evidence="1">
    <location>
        <begin position="186"/>
        <end position="201"/>
    </location>
</feature>
<dbReference type="OrthoDB" id="6259396at2759"/>
<sequence>MTAREPFKPISIDKKLGEVYFYEKCLLTGFGMAPKMDPFTDEHAGAMLKKTKNGKKPIKIKVMALADSLKLSKASHIGKKPPHSRIKYSEVKMHKIFAHSKKVLVLGVQVSGNPQQYLILTFEQPLKASRLDDELTYADDAPKHNLKNRISAFDRLGVGQPSPTAVIDNSPSLIKATRDASHESLKSLSEQPGGSRETTPILENNFPLAKLYPSAEELDDVSTSRVVGLPRQPAHSPSLSPSPPTSPMTTQSNAHISQSLSYNPSQTETLNEPINSKELNAPICAKCRSECKDLVSTATSPVKMPATESRSGSSSSSHSHAHSDSGPQSYSATRSPDKSTHNGRSDSRTSTASHRTMTTDASSHYVIYGERPLYEQQIRSNQQQKRRSSLVNKITFPSQDKSPTRTAKPRPRATSTSSSSSSSSSTSSSPPSSERQITPKREHRPKSLDSSCRLCNHEFSDAPKAAPDSSKPLFILATGRFKPFSELSHEHNIQTQGVCSICGEVGVGDPRQVEIIRTDSSRGPVISDDGTVYMYSTTRPAECANGDGSRRKNRHHHSSARHRHSSDSRSSSSSDGSYRNGIEQPAMTAVPLRRYSTSKSASLTEVHVPTESRQHSHHDSFKQKKIYRLDSSDSDSSSSSSDEDEKSHLGNIKVVPLRY</sequence>
<dbReference type="Proteomes" id="UP000274429">
    <property type="component" value="Unassembled WGS sequence"/>
</dbReference>
<dbReference type="AlphaFoldDB" id="A0A0R3X054"/>
<proteinExistence type="predicted"/>
<feature type="domain" description="Trematode PH-like" evidence="2">
    <location>
        <begin position="19"/>
        <end position="143"/>
    </location>
</feature>
<organism evidence="5">
    <name type="scientific">Hydatigena taeniaeformis</name>
    <name type="common">Feline tapeworm</name>
    <name type="synonym">Taenia taeniaeformis</name>
    <dbReference type="NCBI Taxonomy" id="6205"/>
    <lineage>
        <taxon>Eukaryota</taxon>
        <taxon>Metazoa</taxon>
        <taxon>Spiralia</taxon>
        <taxon>Lophotrochozoa</taxon>
        <taxon>Platyhelminthes</taxon>
        <taxon>Cestoda</taxon>
        <taxon>Eucestoda</taxon>
        <taxon>Cyclophyllidea</taxon>
        <taxon>Taeniidae</taxon>
        <taxon>Hydatigera</taxon>
    </lineage>
</organism>
<evidence type="ECO:0000259" key="2">
    <source>
        <dbReference type="Pfam" id="PF25356"/>
    </source>
</evidence>
<evidence type="ECO:0000313" key="4">
    <source>
        <dbReference type="Proteomes" id="UP000274429"/>
    </source>
</evidence>
<feature type="compositionally biased region" description="Polar residues" evidence="1">
    <location>
        <begin position="253"/>
        <end position="274"/>
    </location>
</feature>
<feature type="region of interest" description="Disordered" evidence="1">
    <location>
        <begin position="302"/>
        <end position="364"/>
    </location>
</feature>
<reference evidence="3 4" key="2">
    <citation type="submission" date="2018-11" db="EMBL/GenBank/DDBJ databases">
        <authorList>
            <consortium name="Pathogen Informatics"/>
        </authorList>
    </citation>
    <scope>NUCLEOTIDE SEQUENCE [LARGE SCALE GENOMIC DNA]</scope>
</reference>
<feature type="compositionally biased region" description="Low complexity" evidence="1">
    <location>
        <begin position="309"/>
        <end position="318"/>
    </location>
</feature>
<feature type="compositionally biased region" description="Basic and acidic residues" evidence="1">
    <location>
        <begin position="335"/>
        <end position="347"/>
    </location>
</feature>